<feature type="transmembrane region" description="Helical" evidence="8">
    <location>
        <begin position="204"/>
        <end position="226"/>
    </location>
</feature>
<evidence type="ECO:0000256" key="5">
    <source>
        <dbReference type="ARBA" id="ARBA00022692"/>
    </source>
</evidence>
<evidence type="ECO:0000313" key="10">
    <source>
        <dbReference type="Proteomes" id="UP001597361"/>
    </source>
</evidence>
<evidence type="ECO:0000313" key="9">
    <source>
        <dbReference type="EMBL" id="MFD2035264.1"/>
    </source>
</evidence>
<feature type="transmembrane region" description="Helical" evidence="8">
    <location>
        <begin position="147"/>
        <end position="170"/>
    </location>
</feature>
<feature type="transmembrane region" description="Helical" evidence="8">
    <location>
        <begin position="267"/>
        <end position="283"/>
    </location>
</feature>
<name>A0ABW4VM43_9BACT</name>
<dbReference type="Proteomes" id="UP001597361">
    <property type="component" value="Unassembled WGS sequence"/>
</dbReference>
<evidence type="ECO:0000256" key="7">
    <source>
        <dbReference type="ARBA" id="ARBA00023136"/>
    </source>
</evidence>
<evidence type="ECO:0000256" key="2">
    <source>
        <dbReference type="ARBA" id="ARBA00009773"/>
    </source>
</evidence>
<feature type="transmembrane region" description="Helical" evidence="8">
    <location>
        <begin position="12"/>
        <end position="29"/>
    </location>
</feature>
<dbReference type="PANTHER" id="PTHR21716">
    <property type="entry name" value="TRANSMEMBRANE PROTEIN"/>
    <property type="match status" value="1"/>
</dbReference>
<feature type="transmembrane region" description="Helical" evidence="8">
    <location>
        <begin position="67"/>
        <end position="89"/>
    </location>
</feature>
<dbReference type="InterPro" id="IPR002549">
    <property type="entry name" value="AI-2E-like"/>
</dbReference>
<keyword evidence="6 8" id="KW-1133">Transmembrane helix</keyword>
<evidence type="ECO:0000256" key="4">
    <source>
        <dbReference type="ARBA" id="ARBA00022475"/>
    </source>
</evidence>
<keyword evidence="4" id="KW-1003">Cell membrane</keyword>
<evidence type="ECO:0000256" key="6">
    <source>
        <dbReference type="ARBA" id="ARBA00022989"/>
    </source>
</evidence>
<comment type="caution">
    <text evidence="9">The sequence shown here is derived from an EMBL/GenBank/DDBJ whole genome shotgun (WGS) entry which is preliminary data.</text>
</comment>
<reference evidence="10" key="1">
    <citation type="journal article" date="2019" name="Int. J. Syst. Evol. Microbiol.">
        <title>The Global Catalogue of Microorganisms (GCM) 10K type strain sequencing project: providing services to taxonomists for standard genome sequencing and annotation.</title>
        <authorList>
            <consortium name="The Broad Institute Genomics Platform"/>
            <consortium name="The Broad Institute Genome Sequencing Center for Infectious Disease"/>
            <person name="Wu L."/>
            <person name="Ma J."/>
        </authorList>
    </citation>
    <scope>NUCLEOTIDE SEQUENCE [LARGE SCALE GENOMIC DNA]</scope>
    <source>
        <strain evidence="10">CGMCC 1.15180</strain>
    </source>
</reference>
<feature type="transmembrane region" description="Helical" evidence="8">
    <location>
        <begin position="232"/>
        <end position="255"/>
    </location>
</feature>
<protein>
    <submittedName>
        <fullName evidence="9">AI-2E family transporter</fullName>
    </submittedName>
</protein>
<comment type="subcellular location">
    <subcellularLocation>
        <location evidence="1">Cell membrane</location>
        <topology evidence="1">Multi-pass membrane protein</topology>
    </subcellularLocation>
</comment>
<dbReference type="RefSeq" id="WP_376886116.1">
    <property type="nucleotide sequence ID" value="NZ_JBHUHR010000031.1"/>
</dbReference>
<accession>A0ABW4VM43</accession>
<dbReference type="Pfam" id="PF01594">
    <property type="entry name" value="AI-2E_transport"/>
    <property type="match status" value="1"/>
</dbReference>
<gene>
    <name evidence="9" type="ORF">ACFSKL_10705</name>
</gene>
<evidence type="ECO:0000256" key="3">
    <source>
        <dbReference type="ARBA" id="ARBA00022448"/>
    </source>
</evidence>
<comment type="similarity">
    <text evidence="2">Belongs to the autoinducer-2 exporter (AI-2E) (TC 2.A.86) family.</text>
</comment>
<keyword evidence="7 8" id="KW-0472">Membrane</keyword>
<dbReference type="PANTHER" id="PTHR21716:SF53">
    <property type="entry name" value="PERMEASE PERM-RELATED"/>
    <property type="match status" value="1"/>
</dbReference>
<feature type="transmembrane region" description="Helical" evidence="8">
    <location>
        <begin position="303"/>
        <end position="330"/>
    </location>
</feature>
<sequence>MNEQKLVIPSYIKALLVLMLIITIVYILIIGKSLLVPLFLGGFIAILLTPIGNWLEGKKVSRVLSALISLISGLIILLGFLTFIILQVASFTKDLENVGDKLNKYLSDFDSWVLENFQVETGVGQGIDQEYIIELLQSNSSNLAESILNTVGSLSGIVLLPVFTFFFLLYRDHLTDFIVQLFKEKKQAHIKSEIRELRKLVQNYIIGIFKVMAILAVLNVAILLGLGIKHAVFFAVFAALLNIIPYLGPVLGAVLPTIFAFLTKDSLFYPAAVVVAFLIIQLIESNFLTPKIVGNNVNLNAFITFIGLLVGASIWGVIGMILIIPTLAVLRKIFELSEATNPYAFLFGEEKSNEDVDKQLD</sequence>
<dbReference type="EMBL" id="JBHUHR010000031">
    <property type="protein sequence ID" value="MFD2035264.1"/>
    <property type="molecule type" value="Genomic_DNA"/>
</dbReference>
<evidence type="ECO:0000256" key="8">
    <source>
        <dbReference type="SAM" id="Phobius"/>
    </source>
</evidence>
<keyword evidence="5 8" id="KW-0812">Transmembrane</keyword>
<keyword evidence="10" id="KW-1185">Reference proteome</keyword>
<proteinExistence type="inferred from homology"/>
<keyword evidence="3" id="KW-0813">Transport</keyword>
<organism evidence="9 10">
    <name type="scientific">Belliella marina</name>
    <dbReference type="NCBI Taxonomy" id="1644146"/>
    <lineage>
        <taxon>Bacteria</taxon>
        <taxon>Pseudomonadati</taxon>
        <taxon>Bacteroidota</taxon>
        <taxon>Cytophagia</taxon>
        <taxon>Cytophagales</taxon>
        <taxon>Cyclobacteriaceae</taxon>
        <taxon>Belliella</taxon>
    </lineage>
</organism>
<feature type="transmembrane region" description="Helical" evidence="8">
    <location>
        <begin position="35"/>
        <end position="55"/>
    </location>
</feature>
<evidence type="ECO:0000256" key="1">
    <source>
        <dbReference type="ARBA" id="ARBA00004651"/>
    </source>
</evidence>